<dbReference type="PANTHER" id="PTHR28026:SF9">
    <property type="entry name" value="2-HYDROXY-PALMITIC ACID DIOXYGENASE MPO1"/>
    <property type="match status" value="1"/>
</dbReference>
<feature type="transmembrane region" description="Helical" evidence="1">
    <location>
        <begin position="107"/>
        <end position="126"/>
    </location>
</feature>
<dbReference type="GO" id="GO:0005783">
    <property type="term" value="C:endoplasmic reticulum"/>
    <property type="evidence" value="ECO:0007669"/>
    <property type="project" value="TreeGrafter"/>
</dbReference>
<name>A0A1A0HGM0_9ASCO</name>
<keyword evidence="1" id="KW-1133">Transmembrane helix</keyword>
<keyword evidence="3" id="KW-1185">Reference proteome</keyword>
<accession>A0A1A0HGM0</accession>
<feature type="transmembrane region" description="Helical" evidence="1">
    <location>
        <begin position="141"/>
        <end position="162"/>
    </location>
</feature>
<proteinExistence type="predicted"/>
<sequence>MPGIFDIKAHLVFYRKYHFNNTNVAIHLVCIPIILLSAISFSIGNVIFTQYPYITTGVVAAWLYGLYYVILDWQLGVPAFLFLAGFAHVQRVYYLELSPSSLILRSLYKQIAITAHIISWLAQFYGHAVYERRAPALFDNLLQAVVLAPFFVVYEIAFWLGFKLDIKKEMDNQAGKFVSEMSKKKI</sequence>
<keyword evidence="1" id="KW-0812">Transmembrane</keyword>
<dbReference type="Proteomes" id="UP000092555">
    <property type="component" value="Unassembled WGS sequence"/>
</dbReference>
<dbReference type="Pfam" id="PF06127">
    <property type="entry name" value="Mpo1-like"/>
    <property type="match status" value="1"/>
</dbReference>
<reference evidence="2 3" key="1">
    <citation type="submission" date="2016-05" db="EMBL/GenBank/DDBJ databases">
        <title>Comparative genomics of biotechnologically important yeasts.</title>
        <authorList>
            <consortium name="DOE Joint Genome Institute"/>
            <person name="Riley R."/>
            <person name="Haridas S."/>
            <person name="Wolfe K.H."/>
            <person name="Lopes M.R."/>
            <person name="Hittinger C.T."/>
            <person name="Goker M."/>
            <person name="Salamov A."/>
            <person name="Wisecaver J."/>
            <person name="Long T.M."/>
            <person name="Aerts A.L."/>
            <person name="Barry K."/>
            <person name="Choi C."/>
            <person name="Clum A."/>
            <person name="Coughlan A.Y."/>
            <person name="Deshpande S."/>
            <person name="Douglass A.P."/>
            <person name="Hanson S.J."/>
            <person name="Klenk H.-P."/>
            <person name="LaButti K."/>
            <person name="Lapidus A."/>
            <person name="Lindquist E."/>
            <person name="Lipzen A."/>
            <person name="Meier-kolthoff J.P."/>
            <person name="Ohm R.A."/>
            <person name="Otillar R.P."/>
            <person name="Pangilinan J."/>
            <person name="Peng Y."/>
            <person name="Rokas A."/>
            <person name="Rosa C.A."/>
            <person name="Scheuner C."/>
            <person name="Sibirny A.A."/>
            <person name="Slot J.C."/>
            <person name="Stielow J.B."/>
            <person name="Sun H."/>
            <person name="Kurtzman C.P."/>
            <person name="Blackwell M."/>
            <person name="Grigoriev I.V."/>
            <person name="Jeffries T.W."/>
        </authorList>
    </citation>
    <scope>NUCLEOTIDE SEQUENCE [LARGE SCALE GENOMIC DNA]</scope>
    <source>
        <strain evidence="2 3">NRRL YB-4993</strain>
    </source>
</reference>
<dbReference type="GO" id="GO:0046521">
    <property type="term" value="P:sphingoid catabolic process"/>
    <property type="evidence" value="ECO:0007669"/>
    <property type="project" value="TreeGrafter"/>
</dbReference>
<feature type="transmembrane region" description="Helical" evidence="1">
    <location>
        <begin position="24"/>
        <end position="44"/>
    </location>
</feature>
<dbReference type="PANTHER" id="PTHR28026">
    <property type="entry name" value="DUF962 DOMAIN PROTEIN (AFU_ORTHOLOGUE AFUA_8G05310)"/>
    <property type="match status" value="1"/>
</dbReference>
<dbReference type="GeneID" id="30031470"/>
<organism evidence="2 3">
    <name type="scientific">Metschnikowia bicuspidata var. bicuspidata NRRL YB-4993</name>
    <dbReference type="NCBI Taxonomy" id="869754"/>
    <lineage>
        <taxon>Eukaryota</taxon>
        <taxon>Fungi</taxon>
        <taxon>Dikarya</taxon>
        <taxon>Ascomycota</taxon>
        <taxon>Saccharomycotina</taxon>
        <taxon>Pichiomycetes</taxon>
        <taxon>Metschnikowiaceae</taxon>
        <taxon>Metschnikowia</taxon>
    </lineage>
</organism>
<comment type="caution">
    <text evidence="2">The sequence shown here is derived from an EMBL/GenBank/DDBJ whole genome shotgun (WGS) entry which is preliminary data.</text>
</comment>
<gene>
    <name evidence="2" type="ORF">METBIDRAFT_76211</name>
</gene>
<protein>
    <submittedName>
        <fullName evidence="2">DUF962-domain-containing protein</fullName>
    </submittedName>
</protein>
<evidence type="ECO:0000313" key="2">
    <source>
        <dbReference type="EMBL" id="OBA23140.1"/>
    </source>
</evidence>
<dbReference type="OrthoDB" id="2124888at2759"/>
<dbReference type="EMBL" id="LXTC01000001">
    <property type="protein sequence ID" value="OBA23140.1"/>
    <property type="molecule type" value="Genomic_DNA"/>
</dbReference>
<evidence type="ECO:0000256" key="1">
    <source>
        <dbReference type="SAM" id="Phobius"/>
    </source>
</evidence>
<dbReference type="InterPro" id="IPR009305">
    <property type="entry name" value="Mpo1-like"/>
</dbReference>
<evidence type="ECO:0000313" key="3">
    <source>
        <dbReference type="Proteomes" id="UP000092555"/>
    </source>
</evidence>
<dbReference type="GO" id="GO:0016020">
    <property type="term" value="C:membrane"/>
    <property type="evidence" value="ECO:0007669"/>
    <property type="project" value="GOC"/>
</dbReference>
<dbReference type="RefSeq" id="XP_018713621.1">
    <property type="nucleotide sequence ID" value="XM_018858494.1"/>
</dbReference>
<keyword evidence="1" id="KW-0472">Membrane</keyword>
<dbReference type="AlphaFoldDB" id="A0A1A0HGM0"/>